<evidence type="ECO:0000256" key="6">
    <source>
        <dbReference type="ARBA" id="ARBA00022723"/>
    </source>
</evidence>
<keyword evidence="5" id="KW-0808">Transferase</keyword>
<feature type="compositionally biased region" description="Polar residues" evidence="8">
    <location>
        <begin position="229"/>
        <end position="246"/>
    </location>
</feature>
<dbReference type="InterPro" id="IPR043519">
    <property type="entry name" value="NT_sf"/>
</dbReference>
<dbReference type="GO" id="GO:0016779">
    <property type="term" value="F:nucleotidyltransferase activity"/>
    <property type="evidence" value="ECO:0007669"/>
    <property type="project" value="TreeGrafter"/>
</dbReference>
<feature type="domain" description="PAP-associated" evidence="9">
    <location>
        <begin position="604"/>
        <end position="662"/>
    </location>
</feature>
<keyword evidence="7" id="KW-0460">Magnesium</keyword>
<keyword evidence="12" id="KW-1185">Reference proteome</keyword>
<accession>A0AA36I9A2</accession>
<evidence type="ECO:0000256" key="3">
    <source>
        <dbReference type="ARBA" id="ARBA00004496"/>
    </source>
</evidence>
<evidence type="ECO:0000256" key="4">
    <source>
        <dbReference type="ARBA" id="ARBA00022490"/>
    </source>
</evidence>
<dbReference type="Pfam" id="PF03828">
    <property type="entry name" value="PAP_assoc"/>
    <property type="match status" value="1"/>
</dbReference>
<evidence type="ECO:0000256" key="8">
    <source>
        <dbReference type="SAM" id="MobiDB-lite"/>
    </source>
</evidence>
<feature type="region of interest" description="Disordered" evidence="8">
    <location>
        <begin position="205"/>
        <end position="367"/>
    </location>
</feature>
<evidence type="ECO:0000256" key="2">
    <source>
        <dbReference type="ARBA" id="ARBA00001946"/>
    </source>
</evidence>
<evidence type="ECO:0000259" key="9">
    <source>
        <dbReference type="Pfam" id="PF03828"/>
    </source>
</evidence>
<dbReference type="AlphaFoldDB" id="A0AA36I9A2"/>
<comment type="cofactor">
    <cofactor evidence="1">
        <name>Mn(2+)</name>
        <dbReference type="ChEBI" id="CHEBI:29035"/>
    </cofactor>
</comment>
<proteinExistence type="predicted"/>
<sequence>MLQPAQAAGVDSNLLKQLQARMTSLQLFAGKLELNASDTAEAGAIVHSLEGHAGGWVNMDALQPVAGHGPPGLGAPAASAAPIASNGGIFEDFETVFDEPSANLRAAKSRSKKKDATREDTFSNRSTSKAPSVISVPESDPLQEDPLFTNDPWSAGPVGSSRSTGNAGAKKRPSPNNLSFNNSSLLASAISALPPGRIEVRHEAKSQAFRASNDPWASSDPWGGRSNGDARTSKTSQDPWASSDPWSQPGGAGRKSDARPDMYKYQAPRDSREDPWTSADPWGGKSGSQPESDPLAVHDPWSAGKVSDPLAVHDPWAKGESSRETQPRQPLQESRRPEVLQQEVDSPGPKVRQAYQSGRGGEKPALHQRSIDMLNEFIWRTHSGERSAEEQKLVVYDILRRVEAAVKKSGLSGAVAPFGSYATGFKGSTSDVDLAYTGEVGDGGQAAQVSALAGVVRHLSAAGFQDITKVFSSSIPLIKFFDPDSGLEVDFLIRNELGIRNSLLLDTYCQCDPRVSVLGKLVKDWAKRHELVGSPDGCLNSYAYMLMTIHFLQHLHPQVIPNLQALPSESHQVKDWKWGNVPNVWETKFFKEVVELQPSDNRMSIAELLFGFLHFFGREFNWSKHAVCIRLNSPGAVVEKSQLCKTADPEQWYIEDPFDLKHNLAGRCSAAGRRRILSAMHKATTKLYSAKLVEVCGPPALEGYFLKCKVTAAIEAEELLKPFEGTDLRRLHMPVLQNARTGQAFLEFATAPGRRRAHSRNESYVQDLQLSLIQSSKFALDEAMEESSRTRSTTCFKRQSRRCRWMCRRCRRSTGNEAPQGAVPAQFESIRSPCFI</sequence>
<dbReference type="PANTHER" id="PTHR12271:SF40">
    <property type="entry name" value="POLY(A) RNA POLYMERASE GLD2"/>
    <property type="match status" value="1"/>
</dbReference>
<organism evidence="11 12">
    <name type="scientific">Effrenium voratum</name>
    <dbReference type="NCBI Taxonomy" id="2562239"/>
    <lineage>
        <taxon>Eukaryota</taxon>
        <taxon>Sar</taxon>
        <taxon>Alveolata</taxon>
        <taxon>Dinophyceae</taxon>
        <taxon>Suessiales</taxon>
        <taxon>Symbiodiniaceae</taxon>
        <taxon>Effrenium</taxon>
    </lineage>
</organism>
<feature type="compositionally biased region" description="Basic and acidic residues" evidence="8">
    <location>
        <begin position="315"/>
        <end position="326"/>
    </location>
</feature>
<evidence type="ECO:0000259" key="10">
    <source>
        <dbReference type="Pfam" id="PF22600"/>
    </source>
</evidence>
<gene>
    <name evidence="11" type="ORF">EVOR1521_LOCUS9832</name>
</gene>
<dbReference type="InterPro" id="IPR054708">
    <property type="entry name" value="MTPAP-like_central"/>
</dbReference>
<evidence type="ECO:0000256" key="1">
    <source>
        <dbReference type="ARBA" id="ARBA00001936"/>
    </source>
</evidence>
<dbReference type="GO" id="GO:0005737">
    <property type="term" value="C:cytoplasm"/>
    <property type="evidence" value="ECO:0007669"/>
    <property type="project" value="UniProtKB-SubCell"/>
</dbReference>
<comment type="cofactor">
    <cofactor evidence="2">
        <name>Mg(2+)</name>
        <dbReference type="ChEBI" id="CHEBI:18420"/>
    </cofactor>
</comment>
<dbReference type="SUPFAM" id="SSF81631">
    <property type="entry name" value="PAP/OAS1 substrate-binding domain"/>
    <property type="match status" value="1"/>
</dbReference>
<keyword evidence="4" id="KW-0963">Cytoplasm</keyword>
<evidence type="ECO:0000256" key="7">
    <source>
        <dbReference type="ARBA" id="ARBA00022842"/>
    </source>
</evidence>
<keyword evidence="6" id="KW-0479">Metal-binding</keyword>
<comment type="caution">
    <text evidence="11">The sequence shown here is derived from an EMBL/GenBank/DDBJ whole genome shotgun (WGS) entry which is preliminary data.</text>
</comment>
<evidence type="ECO:0000313" key="12">
    <source>
        <dbReference type="Proteomes" id="UP001178507"/>
    </source>
</evidence>
<dbReference type="EMBL" id="CAUJNA010000904">
    <property type="protein sequence ID" value="CAJ1382465.1"/>
    <property type="molecule type" value="Genomic_DNA"/>
</dbReference>
<comment type="subcellular location">
    <subcellularLocation>
        <location evidence="3">Cytoplasm</location>
    </subcellularLocation>
</comment>
<dbReference type="Gene3D" id="3.30.460.10">
    <property type="entry name" value="Beta Polymerase, domain 2"/>
    <property type="match status" value="1"/>
</dbReference>
<dbReference type="CDD" id="cd05402">
    <property type="entry name" value="NT_PAP_TUTase"/>
    <property type="match status" value="1"/>
</dbReference>
<evidence type="ECO:0000256" key="5">
    <source>
        <dbReference type="ARBA" id="ARBA00022679"/>
    </source>
</evidence>
<reference evidence="11" key="1">
    <citation type="submission" date="2023-08" db="EMBL/GenBank/DDBJ databases">
        <authorList>
            <person name="Chen Y."/>
            <person name="Shah S."/>
            <person name="Dougan E. K."/>
            <person name="Thang M."/>
            <person name="Chan C."/>
        </authorList>
    </citation>
    <scope>NUCLEOTIDE SEQUENCE</scope>
</reference>
<feature type="region of interest" description="Disordered" evidence="8">
    <location>
        <begin position="104"/>
        <end position="180"/>
    </location>
</feature>
<dbReference type="PANTHER" id="PTHR12271">
    <property type="entry name" value="POLY A POLYMERASE CID PAP -RELATED"/>
    <property type="match status" value="1"/>
</dbReference>
<dbReference type="SUPFAM" id="SSF81301">
    <property type="entry name" value="Nucleotidyltransferase"/>
    <property type="match status" value="1"/>
</dbReference>
<dbReference type="Gene3D" id="1.10.1410.10">
    <property type="match status" value="1"/>
</dbReference>
<protein>
    <recommendedName>
        <fullName evidence="13">Polynucleotide adenylyltransferase</fullName>
    </recommendedName>
</protein>
<dbReference type="GO" id="GO:0046872">
    <property type="term" value="F:metal ion binding"/>
    <property type="evidence" value="ECO:0007669"/>
    <property type="project" value="UniProtKB-KW"/>
</dbReference>
<evidence type="ECO:0000313" key="11">
    <source>
        <dbReference type="EMBL" id="CAJ1382465.1"/>
    </source>
</evidence>
<dbReference type="GO" id="GO:0031123">
    <property type="term" value="P:RNA 3'-end processing"/>
    <property type="evidence" value="ECO:0007669"/>
    <property type="project" value="TreeGrafter"/>
</dbReference>
<dbReference type="Pfam" id="PF22600">
    <property type="entry name" value="MTPAP-like_central"/>
    <property type="match status" value="1"/>
</dbReference>
<feature type="compositionally biased region" description="Basic and acidic residues" evidence="8">
    <location>
        <begin position="254"/>
        <end position="275"/>
    </location>
</feature>
<name>A0AA36I9A2_9DINO</name>
<feature type="domain" description="Poly(A) RNA polymerase mitochondrial-like central palm" evidence="10">
    <location>
        <begin position="380"/>
        <end position="510"/>
    </location>
</feature>
<dbReference type="Proteomes" id="UP001178507">
    <property type="component" value="Unassembled WGS sequence"/>
</dbReference>
<dbReference type="InterPro" id="IPR002058">
    <property type="entry name" value="PAP_assoc"/>
</dbReference>
<evidence type="ECO:0008006" key="13">
    <source>
        <dbReference type="Google" id="ProtNLM"/>
    </source>
</evidence>